<gene>
    <name evidence="1" type="ORF">Ahy_B09g099263</name>
</gene>
<dbReference type="EMBL" id="SDMP01000019">
    <property type="protein sequence ID" value="RYQ93007.1"/>
    <property type="molecule type" value="Genomic_DNA"/>
</dbReference>
<protein>
    <submittedName>
        <fullName evidence="1">Uncharacterized protein</fullName>
    </submittedName>
</protein>
<reference evidence="1 2" key="1">
    <citation type="submission" date="2019-01" db="EMBL/GenBank/DDBJ databases">
        <title>Sequencing of cultivated peanut Arachis hypogaea provides insights into genome evolution and oil improvement.</title>
        <authorList>
            <person name="Chen X."/>
        </authorList>
    </citation>
    <scope>NUCLEOTIDE SEQUENCE [LARGE SCALE GENOMIC DNA]</scope>
    <source>
        <strain evidence="2">cv. Fuhuasheng</strain>
        <tissue evidence="1">Leaves</tissue>
    </source>
</reference>
<evidence type="ECO:0000313" key="1">
    <source>
        <dbReference type="EMBL" id="RYQ93007.1"/>
    </source>
</evidence>
<dbReference type="AlphaFoldDB" id="A0A444XTA0"/>
<accession>A0A444XTA0</accession>
<name>A0A444XTA0_ARAHY</name>
<keyword evidence="2" id="KW-1185">Reference proteome</keyword>
<proteinExistence type="predicted"/>
<organism evidence="1 2">
    <name type="scientific">Arachis hypogaea</name>
    <name type="common">Peanut</name>
    <dbReference type="NCBI Taxonomy" id="3818"/>
    <lineage>
        <taxon>Eukaryota</taxon>
        <taxon>Viridiplantae</taxon>
        <taxon>Streptophyta</taxon>
        <taxon>Embryophyta</taxon>
        <taxon>Tracheophyta</taxon>
        <taxon>Spermatophyta</taxon>
        <taxon>Magnoliopsida</taxon>
        <taxon>eudicotyledons</taxon>
        <taxon>Gunneridae</taxon>
        <taxon>Pentapetalae</taxon>
        <taxon>rosids</taxon>
        <taxon>fabids</taxon>
        <taxon>Fabales</taxon>
        <taxon>Fabaceae</taxon>
        <taxon>Papilionoideae</taxon>
        <taxon>50 kb inversion clade</taxon>
        <taxon>dalbergioids sensu lato</taxon>
        <taxon>Dalbergieae</taxon>
        <taxon>Pterocarpus clade</taxon>
        <taxon>Arachis</taxon>
    </lineage>
</organism>
<dbReference type="Proteomes" id="UP000289738">
    <property type="component" value="Chromosome B09"/>
</dbReference>
<comment type="caution">
    <text evidence="1">The sequence shown here is derived from an EMBL/GenBank/DDBJ whole genome shotgun (WGS) entry which is preliminary data.</text>
</comment>
<evidence type="ECO:0000313" key="2">
    <source>
        <dbReference type="Proteomes" id="UP000289738"/>
    </source>
</evidence>
<sequence length="80" mass="8953">MKEGSIIFMSPNTFAISFGGRENGVKKTKDNKNIRVLDLIDECASESGEGLVFIIWVLLGLKETSFKFKIFSCKMLLLTC</sequence>